<dbReference type="RefSeq" id="WP_155348948.1">
    <property type="nucleotide sequence ID" value="NZ_BAAAHM010000005.1"/>
</dbReference>
<protein>
    <recommendedName>
        <fullName evidence="5">CU044_5270 family protein</fullName>
    </recommendedName>
</protein>
<evidence type="ECO:0008006" key="5">
    <source>
        <dbReference type="Google" id="ProtNLM"/>
    </source>
</evidence>
<name>A0A5M3XTC2_9ACTN</name>
<gene>
    <name evidence="3" type="ORF">Aple_069890</name>
</gene>
<evidence type="ECO:0000313" key="3">
    <source>
        <dbReference type="EMBL" id="GES24090.1"/>
    </source>
</evidence>
<keyword evidence="4" id="KW-1185">Reference proteome</keyword>
<dbReference type="OrthoDB" id="3467914at2"/>
<comment type="caution">
    <text evidence="3">The sequence shown here is derived from an EMBL/GenBank/DDBJ whole genome shotgun (WGS) entry which is preliminary data.</text>
</comment>
<proteinExistence type="predicted"/>
<dbReference type="AlphaFoldDB" id="A0A5M3XTC2"/>
<feature type="region of interest" description="Disordered" evidence="1">
    <location>
        <begin position="1"/>
        <end position="22"/>
    </location>
</feature>
<keyword evidence="2" id="KW-0812">Transmembrane</keyword>
<feature type="transmembrane region" description="Helical" evidence="2">
    <location>
        <begin position="47"/>
        <end position="69"/>
    </location>
</feature>
<sequence length="366" mass="38672">MNPLDELRAARPAHLGDGPVDPRTRQTELSYAFAQARAVPRRNLKPIWGLGLAGAAAAATAVAVFGSGIGAGTVPRAPSTIQAEAPPVDISAKQLLLVAATSAESQPAPTGKFWHIKSQSWSLFGVEGGYAMADESQGETWTTDGRQWSTGQSLGLKPATDADRAAWEAAGSPSMMTITGGKQITTAAGKPYSSHYSNKYIYWLGRNVTLADLRALPSDEAELKASILKYYEGHDTESDLPMSEDAWLFRVASGLVIDGPVSPQVRAAAFRMLAALPSVTSLGQVTDSTGRPGTAIAIETDSQIKVGDPNKGVLQERVIIDEKSGRALARESVVIKPGGFQAGLKAGTVAYAYTIIESDWTDTRTS</sequence>
<accession>A0A5M3XTC2</accession>
<evidence type="ECO:0000256" key="1">
    <source>
        <dbReference type="SAM" id="MobiDB-lite"/>
    </source>
</evidence>
<evidence type="ECO:0000256" key="2">
    <source>
        <dbReference type="SAM" id="Phobius"/>
    </source>
</evidence>
<dbReference type="Proteomes" id="UP000377595">
    <property type="component" value="Unassembled WGS sequence"/>
</dbReference>
<reference evidence="3 4" key="1">
    <citation type="submission" date="2019-10" db="EMBL/GenBank/DDBJ databases">
        <title>Whole genome shotgun sequence of Acrocarpospora pleiomorpha NBRC 16267.</title>
        <authorList>
            <person name="Ichikawa N."/>
            <person name="Kimura A."/>
            <person name="Kitahashi Y."/>
            <person name="Komaki H."/>
            <person name="Oguchi A."/>
        </authorList>
    </citation>
    <scope>NUCLEOTIDE SEQUENCE [LARGE SCALE GENOMIC DNA]</scope>
    <source>
        <strain evidence="3 4">NBRC 16267</strain>
    </source>
</reference>
<dbReference type="EMBL" id="BLAF01000048">
    <property type="protein sequence ID" value="GES24090.1"/>
    <property type="molecule type" value="Genomic_DNA"/>
</dbReference>
<evidence type="ECO:0000313" key="4">
    <source>
        <dbReference type="Proteomes" id="UP000377595"/>
    </source>
</evidence>
<keyword evidence="2" id="KW-0472">Membrane</keyword>
<organism evidence="3 4">
    <name type="scientific">Acrocarpospora pleiomorpha</name>
    <dbReference type="NCBI Taxonomy" id="90975"/>
    <lineage>
        <taxon>Bacteria</taxon>
        <taxon>Bacillati</taxon>
        <taxon>Actinomycetota</taxon>
        <taxon>Actinomycetes</taxon>
        <taxon>Streptosporangiales</taxon>
        <taxon>Streptosporangiaceae</taxon>
        <taxon>Acrocarpospora</taxon>
    </lineage>
</organism>
<keyword evidence="2" id="KW-1133">Transmembrane helix</keyword>
<dbReference type="NCBIfam" id="NF038083">
    <property type="entry name" value="CU044_5270_fam"/>
    <property type="match status" value="1"/>
</dbReference>
<dbReference type="InterPro" id="IPR047789">
    <property type="entry name" value="CU044_5270-like"/>
</dbReference>